<keyword evidence="5 6" id="KW-0472">Membrane</keyword>
<evidence type="ECO:0000256" key="2">
    <source>
        <dbReference type="ARBA" id="ARBA00022475"/>
    </source>
</evidence>
<protein>
    <submittedName>
        <fullName evidence="7">Uncharacterized protein</fullName>
    </submittedName>
</protein>
<dbReference type="OrthoDB" id="148990at2"/>
<feature type="transmembrane region" description="Helical" evidence="6">
    <location>
        <begin position="214"/>
        <end position="232"/>
    </location>
</feature>
<dbReference type="GO" id="GO:0005886">
    <property type="term" value="C:plasma membrane"/>
    <property type="evidence" value="ECO:0007669"/>
    <property type="project" value="UniProtKB-SubCell"/>
</dbReference>
<evidence type="ECO:0000256" key="4">
    <source>
        <dbReference type="ARBA" id="ARBA00022989"/>
    </source>
</evidence>
<feature type="transmembrane region" description="Helical" evidence="6">
    <location>
        <begin position="182"/>
        <end position="202"/>
    </location>
</feature>
<sequence length="288" mass="31025">MTNHPLVRLGRITLDKYQRDNVSGLAAALAYFMIFSIFPLLLVILSIVGFVVDPARFDVEEQLLDMIGSPEIRDMVVQTLAHFASTRVGVGLLGVVMLIFSATGIFGVLNRTFMVIWEAQTQNEGGDLKATVKNLIIARLTAFGLLLGIAGLILTAIVANLALSLIGAYTDWLPLNAVVMVLLQRIITISLITLAFATLYKVLPGPNVATWRDVWAGAAIAAIGFVLLQQLAELIFAQMNFSSFGVLGGGMALLMWIYFASQILLIGGTISFAWAQVYGSKQTTAAAS</sequence>
<reference evidence="8" key="1">
    <citation type="submission" date="2017-08" db="EMBL/GenBank/DDBJ databases">
        <authorList>
            <person name="Grouzdev D.S."/>
            <person name="Gaisin V.A."/>
            <person name="Rysina M.S."/>
            <person name="Gorlenko V.M."/>
        </authorList>
    </citation>
    <scope>NUCLEOTIDE SEQUENCE [LARGE SCALE GENOMIC DNA]</scope>
    <source>
        <strain evidence="8">Kir15-3F</strain>
    </source>
</reference>
<evidence type="ECO:0000313" key="7">
    <source>
        <dbReference type="EMBL" id="PDW01850.1"/>
    </source>
</evidence>
<name>A0A2A6RG60_9CHLR</name>
<accession>A0A2A6RG60</accession>
<comment type="caution">
    <text evidence="7">The sequence shown here is derived from an EMBL/GenBank/DDBJ whole genome shotgun (WGS) entry which is preliminary data.</text>
</comment>
<feature type="transmembrane region" description="Helical" evidence="6">
    <location>
        <begin position="143"/>
        <end position="170"/>
    </location>
</feature>
<organism evidence="7 8">
    <name type="scientific">Candidatus Viridilinea mediisalina</name>
    <dbReference type="NCBI Taxonomy" id="2024553"/>
    <lineage>
        <taxon>Bacteria</taxon>
        <taxon>Bacillati</taxon>
        <taxon>Chloroflexota</taxon>
        <taxon>Chloroflexia</taxon>
        <taxon>Chloroflexales</taxon>
        <taxon>Chloroflexineae</taxon>
        <taxon>Oscillochloridaceae</taxon>
        <taxon>Candidatus Viridilinea</taxon>
    </lineage>
</organism>
<keyword evidence="2" id="KW-1003">Cell membrane</keyword>
<feature type="transmembrane region" description="Helical" evidence="6">
    <location>
        <begin position="252"/>
        <end position="275"/>
    </location>
</feature>
<dbReference type="RefSeq" id="WP_097645283.1">
    <property type="nucleotide sequence ID" value="NZ_NQWI01000103.1"/>
</dbReference>
<dbReference type="EMBL" id="NQWI01000103">
    <property type="protein sequence ID" value="PDW01850.1"/>
    <property type="molecule type" value="Genomic_DNA"/>
</dbReference>
<gene>
    <name evidence="7" type="ORF">CJ255_16930</name>
</gene>
<keyword evidence="3 6" id="KW-0812">Transmembrane</keyword>
<evidence type="ECO:0000256" key="6">
    <source>
        <dbReference type="SAM" id="Phobius"/>
    </source>
</evidence>
<evidence type="ECO:0000256" key="5">
    <source>
        <dbReference type="ARBA" id="ARBA00023136"/>
    </source>
</evidence>
<comment type="subcellular location">
    <subcellularLocation>
        <location evidence="1">Cell membrane</location>
        <topology evidence="1">Multi-pass membrane protein</topology>
    </subcellularLocation>
</comment>
<dbReference type="Pfam" id="PF03631">
    <property type="entry name" value="Virul_fac_BrkB"/>
    <property type="match status" value="1"/>
</dbReference>
<dbReference type="PIRSF" id="PIRSF035875">
    <property type="entry name" value="RNase_BN"/>
    <property type="match status" value="1"/>
</dbReference>
<keyword evidence="8" id="KW-1185">Reference proteome</keyword>
<evidence type="ECO:0000256" key="3">
    <source>
        <dbReference type="ARBA" id="ARBA00022692"/>
    </source>
</evidence>
<dbReference type="Proteomes" id="UP000220527">
    <property type="component" value="Unassembled WGS sequence"/>
</dbReference>
<dbReference type="InterPro" id="IPR017039">
    <property type="entry name" value="Virul_fac_BrkB"/>
</dbReference>
<keyword evidence="4 6" id="KW-1133">Transmembrane helix</keyword>
<proteinExistence type="predicted"/>
<evidence type="ECO:0000256" key="1">
    <source>
        <dbReference type="ARBA" id="ARBA00004651"/>
    </source>
</evidence>
<feature type="transmembrane region" description="Helical" evidence="6">
    <location>
        <begin position="21"/>
        <end position="52"/>
    </location>
</feature>
<evidence type="ECO:0000313" key="8">
    <source>
        <dbReference type="Proteomes" id="UP000220527"/>
    </source>
</evidence>
<feature type="transmembrane region" description="Helical" evidence="6">
    <location>
        <begin position="88"/>
        <end position="109"/>
    </location>
</feature>
<dbReference type="AlphaFoldDB" id="A0A2A6RG60"/>
<dbReference type="PANTHER" id="PTHR30213">
    <property type="entry name" value="INNER MEMBRANE PROTEIN YHJD"/>
    <property type="match status" value="1"/>
</dbReference>
<dbReference type="PANTHER" id="PTHR30213:SF1">
    <property type="entry name" value="INNER MEMBRANE PROTEIN YHJD"/>
    <property type="match status" value="1"/>
</dbReference>
<dbReference type="NCBIfam" id="TIGR00765">
    <property type="entry name" value="yihY_not_rbn"/>
    <property type="match status" value="1"/>
</dbReference>